<dbReference type="SMART" id="SM01374">
    <property type="entry name" value="Ribosomal_L14"/>
    <property type="match status" value="1"/>
</dbReference>
<evidence type="ECO:0000256" key="3">
    <source>
        <dbReference type="ARBA" id="ARBA00022946"/>
    </source>
</evidence>
<dbReference type="PANTHER" id="PTHR21037:SF3">
    <property type="entry name" value="LARGE RIBOSOMAL SUBUNIT PROTEIN UL14M"/>
    <property type="match status" value="1"/>
</dbReference>
<dbReference type="GO" id="GO:0003735">
    <property type="term" value="F:structural constituent of ribosome"/>
    <property type="evidence" value="ECO:0007669"/>
    <property type="project" value="InterPro"/>
</dbReference>
<evidence type="ECO:0000256" key="5">
    <source>
        <dbReference type="ARBA" id="ARBA00023128"/>
    </source>
</evidence>
<evidence type="ECO:0000313" key="10">
    <source>
        <dbReference type="WBParaSite" id="PSAMB.scaffold2903size20647.g19621.t1"/>
    </source>
</evidence>
<evidence type="ECO:0000256" key="4">
    <source>
        <dbReference type="ARBA" id="ARBA00022980"/>
    </source>
</evidence>
<evidence type="ECO:0000256" key="8">
    <source>
        <dbReference type="ARBA" id="ARBA00042938"/>
    </source>
</evidence>
<dbReference type="CDD" id="cd00337">
    <property type="entry name" value="Ribosomal_uL14"/>
    <property type="match status" value="1"/>
</dbReference>
<dbReference type="GO" id="GO:0005739">
    <property type="term" value="C:mitochondrion"/>
    <property type="evidence" value="ECO:0007669"/>
    <property type="project" value="UniProtKB-SubCell"/>
</dbReference>
<comment type="similarity">
    <text evidence="2">Belongs to the universal ribosomal protein uL14 family.</text>
</comment>
<name>A0A914VZR9_9BILA</name>
<evidence type="ECO:0000256" key="7">
    <source>
        <dbReference type="ARBA" id="ARBA00040118"/>
    </source>
</evidence>
<dbReference type="HAMAP" id="MF_01367">
    <property type="entry name" value="Ribosomal_uL14"/>
    <property type="match status" value="1"/>
</dbReference>
<keyword evidence="9" id="KW-1185">Reference proteome</keyword>
<keyword evidence="4" id="KW-0689">Ribosomal protein</keyword>
<dbReference type="SUPFAM" id="SSF50193">
    <property type="entry name" value="Ribosomal protein L14"/>
    <property type="match status" value="1"/>
</dbReference>
<keyword evidence="5" id="KW-0496">Mitochondrion</keyword>
<dbReference type="Proteomes" id="UP000887566">
    <property type="component" value="Unplaced"/>
</dbReference>
<evidence type="ECO:0000256" key="1">
    <source>
        <dbReference type="ARBA" id="ARBA00004173"/>
    </source>
</evidence>
<dbReference type="Pfam" id="PF00238">
    <property type="entry name" value="Ribosomal_L14"/>
    <property type="match status" value="1"/>
</dbReference>
<dbReference type="GO" id="GO:0005840">
    <property type="term" value="C:ribosome"/>
    <property type="evidence" value="ECO:0007669"/>
    <property type="project" value="UniProtKB-KW"/>
</dbReference>
<proteinExistence type="inferred from homology"/>
<dbReference type="GO" id="GO:0006412">
    <property type="term" value="P:translation"/>
    <property type="evidence" value="ECO:0007669"/>
    <property type="project" value="InterPro"/>
</dbReference>
<organism evidence="9 10">
    <name type="scientific">Plectus sambesii</name>
    <dbReference type="NCBI Taxonomy" id="2011161"/>
    <lineage>
        <taxon>Eukaryota</taxon>
        <taxon>Metazoa</taxon>
        <taxon>Ecdysozoa</taxon>
        <taxon>Nematoda</taxon>
        <taxon>Chromadorea</taxon>
        <taxon>Plectida</taxon>
        <taxon>Plectina</taxon>
        <taxon>Plectoidea</taxon>
        <taxon>Plectidae</taxon>
        <taxon>Plectus</taxon>
    </lineage>
</organism>
<evidence type="ECO:0000256" key="2">
    <source>
        <dbReference type="ARBA" id="ARBA00010745"/>
    </source>
</evidence>
<dbReference type="WBParaSite" id="PSAMB.scaffold2903size20647.g19621.t1">
    <property type="protein sequence ID" value="PSAMB.scaffold2903size20647.g19621.t1"/>
    <property type="gene ID" value="PSAMB.scaffold2903size20647.g19621"/>
</dbReference>
<sequence>MSRHRSRPPNPGIQTMTRFKVVDNSVLGKQATLSGKAPYCIHVYKKGARQKHMPRANLGDKILVAIKGELKKAFVVGECRHRSLTEHGVPSTDSNNIVLIDDEGNPLGTRILAPIPSALRARRDHPELTKLLALATKFV</sequence>
<protein>
    <recommendedName>
        <fullName evidence="7">Large ribosomal subunit protein uL14m</fullName>
    </recommendedName>
    <alternativeName>
        <fullName evidence="8">39S ribosomal protein L14, mitochondrial</fullName>
    </alternativeName>
</protein>
<keyword evidence="6" id="KW-0687">Ribonucleoprotein</keyword>
<dbReference type="InterPro" id="IPR036853">
    <property type="entry name" value="Ribosomal_uL14_sf"/>
</dbReference>
<dbReference type="InterPro" id="IPR000218">
    <property type="entry name" value="Ribosomal_uL14"/>
</dbReference>
<dbReference type="Gene3D" id="2.40.150.20">
    <property type="entry name" value="Ribosomal protein L14"/>
    <property type="match status" value="1"/>
</dbReference>
<keyword evidence="3" id="KW-0809">Transit peptide</keyword>
<evidence type="ECO:0000313" key="9">
    <source>
        <dbReference type="Proteomes" id="UP000887566"/>
    </source>
</evidence>
<reference evidence="10" key="1">
    <citation type="submission" date="2022-11" db="UniProtKB">
        <authorList>
            <consortium name="WormBaseParasite"/>
        </authorList>
    </citation>
    <scope>IDENTIFICATION</scope>
</reference>
<comment type="subcellular location">
    <subcellularLocation>
        <location evidence="1">Mitochondrion</location>
    </subcellularLocation>
</comment>
<dbReference type="GO" id="GO:1990904">
    <property type="term" value="C:ribonucleoprotein complex"/>
    <property type="evidence" value="ECO:0007669"/>
    <property type="project" value="UniProtKB-KW"/>
</dbReference>
<evidence type="ECO:0000256" key="6">
    <source>
        <dbReference type="ARBA" id="ARBA00023274"/>
    </source>
</evidence>
<accession>A0A914VZR9</accession>
<dbReference type="AlphaFoldDB" id="A0A914VZR9"/>
<dbReference type="PANTHER" id="PTHR21037">
    <property type="entry name" value="39S RIBOSOMAL PROTEIN L14, MITOCHONDRIAL"/>
    <property type="match status" value="1"/>
</dbReference>